<evidence type="ECO:0000313" key="1">
    <source>
        <dbReference type="EMBL" id="PZM10443.1"/>
    </source>
</evidence>
<dbReference type="AlphaFoldDB" id="A0A2W4EF16"/>
<keyword evidence="2" id="KW-1185">Reference proteome</keyword>
<gene>
    <name evidence="1" type="ORF">CPY51_23025</name>
</gene>
<evidence type="ECO:0000313" key="2">
    <source>
        <dbReference type="Proteomes" id="UP000248925"/>
    </source>
</evidence>
<comment type="caution">
    <text evidence="1">The sequence shown here is derived from an EMBL/GenBank/DDBJ whole genome shotgun (WGS) entry which is preliminary data.</text>
</comment>
<accession>A0A2W4EF16</accession>
<dbReference type="EMBL" id="PCDP01000050">
    <property type="protein sequence ID" value="PZM10443.1"/>
    <property type="molecule type" value="Genomic_DNA"/>
</dbReference>
<reference evidence="1 2" key="1">
    <citation type="journal article" date="2018" name="Sci. Rep.">
        <title>Rhizobium tumorigenes sp. nov., a novel plant tumorigenic bacterium isolated from cane gall tumors on thornless blackberry.</title>
        <authorList>
            <person name="Kuzmanovi N."/>
            <person name="Smalla K."/>
            <person name="Gronow S."/>
            <person name="PuBawska J."/>
        </authorList>
    </citation>
    <scope>NUCLEOTIDE SEQUENCE [LARGE SCALE GENOMIC DNA]</scope>
    <source>
        <strain evidence="1 2">CCBAU 85046</strain>
    </source>
</reference>
<organism evidence="1 2">
    <name type="scientific">Rhizobium tubonense</name>
    <dbReference type="NCBI Taxonomy" id="484088"/>
    <lineage>
        <taxon>Bacteria</taxon>
        <taxon>Pseudomonadati</taxon>
        <taxon>Pseudomonadota</taxon>
        <taxon>Alphaproteobacteria</taxon>
        <taxon>Hyphomicrobiales</taxon>
        <taxon>Rhizobiaceae</taxon>
        <taxon>Rhizobium/Agrobacterium group</taxon>
        <taxon>Rhizobium</taxon>
    </lineage>
</organism>
<proteinExistence type="predicted"/>
<dbReference type="Proteomes" id="UP000248925">
    <property type="component" value="Unassembled WGS sequence"/>
</dbReference>
<name>A0A2W4EF16_9HYPH</name>
<sequence length="83" mass="9559">MIEPSHWTLLRAFITRLPAHRRHSRDAELCRRVDSGFKLLMTASKLGEVAKIIADILMMSDRLKMRSSGFRTVETAKDYLPSK</sequence>
<protein>
    <submittedName>
        <fullName evidence="1">Uncharacterized protein</fullName>
    </submittedName>
</protein>